<feature type="chain" id="PRO_5007574823" description="HmuY protein" evidence="1">
    <location>
        <begin position="23"/>
        <end position="363"/>
    </location>
</feature>
<evidence type="ECO:0008006" key="4">
    <source>
        <dbReference type="Google" id="ProtNLM"/>
    </source>
</evidence>
<dbReference type="Pfam" id="PF14064">
    <property type="entry name" value="HmuY"/>
    <property type="match status" value="1"/>
</dbReference>
<dbReference type="AlphaFoldDB" id="A0A150XJW4"/>
<keyword evidence="3" id="KW-1185">Reference proteome</keyword>
<protein>
    <recommendedName>
        <fullName evidence="4">HmuY protein</fullName>
    </recommendedName>
</protein>
<gene>
    <name evidence="2" type="ORF">AWN68_05045</name>
</gene>
<dbReference type="EMBL" id="LRDB01000012">
    <property type="protein sequence ID" value="KYG79000.1"/>
    <property type="molecule type" value="Genomic_DNA"/>
</dbReference>
<organism evidence="2 3">
    <name type="scientific">Roseivirga echinicomitans</name>
    <dbReference type="NCBI Taxonomy" id="296218"/>
    <lineage>
        <taxon>Bacteria</taxon>
        <taxon>Pseudomonadati</taxon>
        <taxon>Bacteroidota</taxon>
        <taxon>Cytophagia</taxon>
        <taxon>Cytophagales</taxon>
        <taxon>Roseivirgaceae</taxon>
        <taxon>Roseivirga</taxon>
    </lineage>
</organism>
<comment type="caution">
    <text evidence="2">The sequence shown here is derived from an EMBL/GenBank/DDBJ whole genome shotgun (WGS) entry which is preliminary data.</text>
</comment>
<evidence type="ECO:0000313" key="2">
    <source>
        <dbReference type="EMBL" id="KYG79000.1"/>
    </source>
</evidence>
<evidence type="ECO:0000256" key="1">
    <source>
        <dbReference type="SAM" id="SignalP"/>
    </source>
</evidence>
<name>A0A150XJW4_9BACT</name>
<feature type="signal peptide" evidence="1">
    <location>
        <begin position="1"/>
        <end position="22"/>
    </location>
</feature>
<dbReference type="Proteomes" id="UP000075615">
    <property type="component" value="Unassembled WGS sequence"/>
</dbReference>
<sequence length="363" mass="40237">MTNSKYTLKLILALVAIGFLNACDGEDDQPKVDPAVSSAIIDAEVGGADQPNQVFIDFSSKTQTVVNRASWDLGFYTGSEFRVILNNPSSMLTQAIDKNDLAQVTAEDTVGMGAQMDIDAIFGSLFGAPAEWLPQAQTWMDQPDGSLEGTAIAEISATADQNKVYIINRGKNADGTARGWMKARFLREGSGYKMQYAEINATTFSELQINKDSDYNFNYVNFNQGLVNVEPEKAKWDICFTVFTNLLPIDATSKIPYAYKDFVIQNRTNVEIAEVAVADFAYEDFTYTNSTDLSYSSDLATIGSNWRIVAQPGSDKETGANPDLFYVVKDSDDNYYKLKFTRMLDPISGERGYPQIQYDLLVQ</sequence>
<accession>A0A150XJW4</accession>
<proteinExistence type="predicted"/>
<evidence type="ECO:0000313" key="3">
    <source>
        <dbReference type="Proteomes" id="UP000075615"/>
    </source>
</evidence>
<dbReference type="CDD" id="cd12105">
    <property type="entry name" value="HmuY"/>
    <property type="match status" value="1"/>
</dbReference>
<dbReference type="InterPro" id="IPR025921">
    <property type="entry name" value="HmuY"/>
</dbReference>
<keyword evidence="1" id="KW-0732">Signal</keyword>
<reference evidence="2 3" key="1">
    <citation type="submission" date="2016-01" db="EMBL/GenBank/DDBJ databases">
        <title>Genome sequencing of Roseivirga echinicomitans KMM 6058.</title>
        <authorList>
            <person name="Selvaratnam C."/>
            <person name="Thevarajoo S."/>
            <person name="Goh K.M."/>
            <person name="Ee R."/>
            <person name="Chan K.-G."/>
            <person name="Chong C.S."/>
        </authorList>
    </citation>
    <scope>NUCLEOTIDE SEQUENCE [LARGE SCALE GENOMIC DNA]</scope>
    <source>
        <strain evidence="2 3">KMM 6058</strain>
    </source>
</reference>
<dbReference type="OrthoDB" id="1091850at2"/>
<dbReference type="RefSeq" id="WP_068415072.1">
    <property type="nucleotide sequence ID" value="NZ_LRDB01000012.1"/>
</dbReference>
<dbReference type="STRING" id="296218.AWN68_05045"/>